<dbReference type="SUPFAM" id="SSF55486">
    <property type="entry name" value="Metalloproteases ('zincins'), catalytic domain"/>
    <property type="match status" value="1"/>
</dbReference>
<keyword evidence="2" id="KW-1185">Reference proteome</keyword>
<protein>
    <recommendedName>
        <fullName evidence="3">Peptidase</fullName>
    </recommendedName>
</protein>
<name>A0A4R2P2C8_9FLAO</name>
<dbReference type="GO" id="GO:0004177">
    <property type="term" value="F:aminopeptidase activity"/>
    <property type="evidence" value="ECO:0007669"/>
    <property type="project" value="TreeGrafter"/>
</dbReference>
<dbReference type="Pfam" id="PF06167">
    <property type="entry name" value="Peptidase_M90"/>
    <property type="match status" value="1"/>
</dbReference>
<evidence type="ECO:0000313" key="2">
    <source>
        <dbReference type="Proteomes" id="UP000294564"/>
    </source>
</evidence>
<dbReference type="InterPro" id="IPR024079">
    <property type="entry name" value="MetalloPept_cat_dom_sf"/>
</dbReference>
<dbReference type="InterPro" id="IPR010384">
    <property type="entry name" value="MtfA_fam"/>
</dbReference>
<dbReference type="GO" id="GO:0008237">
    <property type="term" value="F:metallopeptidase activity"/>
    <property type="evidence" value="ECO:0007669"/>
    <property type="project" value="InterPro"/>
</dbReference>
<reference evidence="1 2" key="1">
    <citation type="submission" date="2019-03" db="EMBL/GenBank/DDBJ databases">
        <title>Genomic Encyclopedia of Type Strains, Phase IV (KMG-IV): sequencing the most valuable type-strain genomes for metagenomic binning, comparative biology and taxonomic classification.</title>
        <authorList>
            <person name="Goeker M."/>
        </authorList>
    </citation>
    <scope>NUCLEOTIDE SEQUENCE [LARGE SCALE GENOMIC DNA]</scope>
    <source>
        <strain evidence="1 2">DSM 14836</strain>
    </source>
</reference>
<gene>
    <name evidence="1" type="ORF">EV195_101430</name>
</gene>
<dbReference type="EMBL" id="SLXM01000001">
    <property type="protein sequence ID" value="TCP28268.1"/>
    <property type="molecule type" value="Genomic_DNA"/>
</dbReference>
<dbReference type="InterPro" id="IPR042252">
    <property type="entry name" value="MtfA_N"/>
</dbReference>
<dbReference type="Gene3D" id="3.40.390.10">
    <property type="entry name" value="Collagenase (Catalytic Domain)"/>
    <property type="match status" value="1"/>
</dbReference>
<proteinExistence type="predicted"/>
<dbReference type="Gene3D" id="1.10.472.150">
    <property type="entry name" value="Glucose-regulated metallo-peptidase M90, N-terminal domain"/>
    <property type="match status" value="1"/>
</dbReference>
<dbReference type="PANTHER" id="PTHR30164">
    <property type="entry name" value="MTFA PEPTIDASE"/>
    <property type="match status" value="1"/>
</dbReference>
<dbReference type="PANTHER" id="PTHR30164:SF2">
    <property type="entry name" value="PROTEIN MTFA"/>
    <property type="match status" value="1"/>
</dbReference>
<dbReference type="RefSeq" id="WP_132792253.1">
    <property type="nucleotide sequence ID" value="NZ_SLXM01000001.1"/>
</dbReference>
<dbReference type="OrthoDB" id="9786424at2"/>
<dbReference type="CDD" id="cd20169">
    <property type="entry name" value="Peptidase_M90_mtfA"/>
    <property type="match status" value="1"/>
</dbReference>
<dbReference type="AlphaFoldDB" id="A0A4R2P2C8"/>
<dbReference type="Proteomes" id="UP000294564">
    <property type="component" value="Unassembled WGS sequence"/>
</dbReference>
<comment type="caution">
    <text evidence="1">The sequence shown here is derived from an EMBL/GenBank/DDBJ whole genome shotgun (WGS) entry which is preliminary data.</text>
</comment>
<sequence>MIYIIITIALLLIIYLSLKKEKKSQEVVNKIEIKEHWYTILEENVLFYQKLDAQQRLHFKKRIQSFLNSVEIVAVDFELEDLDILLVASSAVIPVFGFNNWMYPNLKTVIIYPDYFNENLEFAAKSENKIIGGLVGNGMFENKMILSRRALHHGFLNKTDKGNTGIHEFVHLLDKLDGNIDGIPKALIDNENLLQWLDVVHDKMEAINNDDSDIRNYGGTSKEEFFAVASEYFFERPKLLQRKHPELYKMLHDCFNID</sequence>
<dbReference type="GO" id="GO:0005829">
    <property type="term" value="C:cytosol"/>
    <property type="evidence" value="ECO:0007669"/>
    <property type="project" value="TreeGrafter"/>
</dbReference>
<organism evidence="1 2">
    <name type="scientific">Tenacibaculum skagerrakense</name>
    <dbReference type="NCBI Taxonomy" id="186571"/>
    <lineage>
        <taxon>Bacteria</taxon>
        <taxon>Pseudomonadati</taxon>
        <taxon>Bacteroidota</taxon>
        <taxon>Flavobacteriia</taxon>
        <taxon>Flavobacteriales</taxon>
        <taxon>Flavobacteriaceae</taxon>
        <taxon>Tenacibaculum</taxon>
    </lineage>
</organism>
<evidence type="ECO:0000313" key="1">
    <source>
        <dbReference type="EMBL" id="TCP28268.1"/>
    </source>
</evidence>
<accession>A0A4R2P2C8</accession>
<evidence type="ECO:0008006" key="3">
    <source>
        <dbReference type="Google" id="ProtNLM"/>
    </source>
</evidence>